<dbReference type="PROSITE" id="PS00216">
    <property type="entry name" value="SUGAR_TRANSPORT_1"/>
    <property type="match status" value="1"/>
</dbReference>
<feature type="domain" description="Major facilitator superfamily (MFS) profile" evidence="10">
    <location>
        <begin position="27"/>
        <end position="458"/>
    </location>
</feature>
<evidence type="ECO:0000256" key="6">
    <source>
        <dbReference type="ARBA" id="ARBA00022989"/>
    </source>
</evidence>
<dbReference type="STRING" id="7398.A0A1B0A0N7"/>
<evidence type="ECO:0000259" key="10">
    <source>
        <dbReference type="PROSITE" id="PS50850"/>
    </source>
</evidence>
<feature type="transmembrane region" description="Helical" evidence="9">
    <location>
        <begin position="266"/>
        <end position="286"/>
    </location>
</feature>
<dbReference type="InterPro" id="IPR005829">
    <property type="entry name" value="Sugar_transporter_CS"/>
</dbReference>
<dbReference type="PROSITE" id="PS50850">
    <property type="entry name" value="MFS"/>
    <property type="match status" value="1"/>
</dbReference>
<dbReference type="Proteomes" id="UP000092445">
    <property type="component" value="Unassembled WGS sequence"/>
</dbReference>
<accession>A0A1B0A0N7</accession>
<feature type="compositionally biased region" description="Basic and acidic residues" evidence="8">
    <location>
        <begin position="513"/>
        <end position="524"/>
    </location>
</feature>
<feature type="transmembrane region" description="Helical" evidence="9">
    <location>
        <begin position="151"/>
        <end position="169"/>
    </location>
</feature>
<dbReference type="PANTHER" id="PTHR48021">
    <property type="match status" value="1"/>
</dbReference>
<keyword evidence="5 9" id="KW-0812">Transmembrane</keyword>
<keyword evidence="3" id="KW-1003">Cell membrane</keyword>
<dbReference type="FunFam" id="1.20.1250.20:FF:000218">
    <property type="entry name" value="facilitated trehalose transporter Tret1"/>
    <property type="match status" value="1"/>
</dbReference>
<evidence type="ECO:0000256" key="1">
    <source>
        <dbReference type="ARBA" id="ARBA00004651"/>
    </source>
</evidence>
<feature type="region of interest" description="Disordered" evidence="8">
    <location>
        <begin position="979"/>
        <end position="1001"/>
    </location>
</feature>
<dbReference type="VEuPathDB" id="VectorBase:GPAI030829"/>
<feature type="transmembrane region" description="Helical" evidence="9">
    <location>
        <begin position="20"/>
        <end position="45"/>
    </location>
</feature>
<protein>
    <recommendedName>
        <fullName evidence="10">Major facilitator superfamily (MFS) profile domain-containing protein</fullName>
    </recommendedName>
</protein>
<dbReference type="InterPro" id="IPR044775">
    <property type="entry name" value="MFS_ERD6/Tret1-like"/>
</dbReference>
<dbReference type="GO" id="GO:0005886">
    <property type="term" value="C:plasma membrane"/>
    <property type="evidence" value="ECO:0007669"/>
    <property type="project" value="UniProtKB-SubCell"/>
</dbReference>
<keyword evidence="4" id="KW-0762">Sugar transport</keyword>
<evidence type="ECO:0000256" key="8">
    <source>
        <dbReference type="SAM" id="MobiDB-lite"/>
    </source>
</evidence>
<feature type="transmembrane region" description="Helical" evidence="9">
    <location>
        <begin position="331"/>
        <end position="354"/>
    </location>
</feature>
<dbReference type="SUPFAM" id="SSF103473">
    <property type="entry name" value="MFS general substrate transporter"/>
    <property type="match status" value="1"/>
</dbReference>
<comment type="subcellular location">
    <subcellularLocation>
        <location evidence="1">Cell membrane</location>
        <topology evidence="1">Multi-pass membrane protein</topology>
    </subcellularLocation>
</comment>
<feature type="transmembrane region" description="Helical" evidence="9">
    <location>
        <begin position="306"/>
        <end position="324"/>
    </location>
</feature>
<feature type="transmembrane region" description="Helical" evidence="9">
    <location>
        <begin position="435"/>
        <end position="454"/>
    </location>
</feature>
<dbReference type="InterPro" id="IPR032013">
    <property type="entry name" value="DUF4795"/>
</dbReference>
<evidence type="ECO:0000256" key="2">
    <source>
        <dbReference type="ARBA" id="ARBA00022448"/>
    </source>
</evidence>
<evidence type="ECO:0000256" key="4">
    <source>
        <dbReference type="ARBA" id="ARBA00022597"/>
    </source>
</evidence>
<feature type="compositionally biased region" description="Basic and acidic residues" evidence="8">
    <location>
        <begin position="488"/>
        <end position="501"/>
    </location>
</feature>
<dbReference type="PANTHER" id="PTHR48021:SF33">
    <property type="entry name" value="AT22075P-RELATED"/>
    <property type="match status" value="1"/>
</dbReference>
<dbReference type="Pfam" id="PF00083">
    <property type="entry name" value="Sugar_tr"/>
    <property type="match status" value="1"/>
</dbReference>
<sequence>MLWNIRWNNGVFKADYRQQLLATLSVTIISLSHGVALGWFSPMLMKMQSPETPLKFSLDVHESSWLGAMISLGALTGNTLFSIILSHLGRKVAIYSLAFPHALLWLLLYYARSINYLYAARFFTGFTGGGSYVVVPIFVGEICNSSIRGRLTSLFGLSINLGTLFGYILSSHVHYHNIPWIVLPLPCLFLFLVTRYPETPQFLLRAGKEKRAEQAFIFYQGRRCMLTLKENLRNQFEQLKSTYGSQKSAGKKVTYQDFLEGKSLKVLGIGLVLGIIHSYSGLFAFMSYMSNIFAATKTDLHPDTNTIITGVVQVIGSYLAIGIVDRYGRRILMITSITGVGLGTAALGLYAFLVEKNDIDLSSFSYWLPVFLMSFIIFMANIGLNAIVYVIMVEILPSKIRSIGTMFFMVAWSISTFISLKLFPMSMHFFGLSSTMWFCSAVSIFGVLFVAIFLKETKGTSFDGVDNVILNELAKLLTGSVRLAGGADEEKPPADDEHPTELEEEEKVEFDEKEEKLPELEKPPVLEPEQSGVVDLAVGEEEQEKEPSEKSTSSKVSLHELDFRVTKLETIAQRQSVLEAYFTGVSVMKDQIEFAITHLLHLTLLTLSKAPDAKRIGELYEMGKSLLRLRDVNPHIEGAKLFDVTAVPSLHFGESGLQLTERMSEEGIFELQPDKKEGEADQKMIEDHLCYSGEKLLEQLLELKSDFCLLVNKVNEVSARVLNQESQQTVARTQELQEQMKEVKLFTTNLKSNQDRMEMRISHNANSIEAIKSTLEDVVAEKVDKSELEILLADKVDYNQLQRKVSLDQMLELQCRIDKKFCEMLRQINDNDRKNNMMVEHLKETLGFAAIEGILNTFKGQIEKEIHHLQHMLQTYIDSTNDECAAAGARIKVLQDLACLSCDTTCVMRSMEKAKVAKLPNAHASVLLSPLITYELGSIRKSGIMGFYRKDDFPHAPHAWMNRQNAGLANLKKCVPRHAGGSHTTNTARDRVEKITMNNKK</sequence>
<dbReference type="InterPro" id="IPR036259">
    <property type="entry name" value="MFS_trans_sf"/>
</dbReference>
<keyword evidence="2" id="KW-0813">Transport</keyword>
<feature type="transmembrane region" description="Helical" evidence="9">
    <location>
        <begin position="366"/>
        <end position="391"/>
    </location>
</feature>
<feature type="transmembrane region" description="Helical" evidence="9">
    <location>
        <begin position="65"/>
        <end position="85"/>
    </location>
</feature>
<keyword evidence="7 9" id="KW-0472">Membrane</keyword>
<keyword evidence="6 9" id="KW-1133">Transmembrane helix</keyword>
<reference evidence="11" key="2">
    <citation type="submission" date="2020-05" db="UniProtKB">
        <authorList>
            <consortium name="EnsemblMetazoa"/>
        </authorList>
    </citation>
    <scope>IDENTIFICATION</scope>
    <source>
        <strain evidence="11">IAEA</strain>
    </source>
</reference>
<feature type="transmembrane region" description="Helical" evidence="9">
    <location>
        <begin position="403"/>
        <end position="423"/>
    </location>
</feature>
<proteinExistence type="predicted"/>
<dbReference type="CDD" id="cd17358">
    <property type="entry name" value="MFS_GLUT6_8_Class3_like"/>
    <property type="match status" value="1"/>
</dbReference>
<feature type="compositionally biased region" description="Acidic residues" evidence="8">
    <location>
        <begin position="502"/>
        <end position="512"/>
    </location>
</feature>
<dbReference type="PROSITE" id="PS00217">
    <property type="entry name" value="SUGAR_TRANSPORT_2"/>
    <property type="match status" value="1"/>
</dbReference>
<evidence type="ECO:0000313" key="12">
    <source>
        <dbReference type="Proteomes" id="UP000092445"/>
    </source>
</evidence>
<dbReference type="Gene3D" id="1.20.1250.20">
    <property type="entry name" value="MFS general substrate transporter like domains"/>
    <property type="match status" value="1"/>
</dbReference>
<dbReference type="GO" id="GO:0051119">
    <property type="term" value="F:sugar transmembrane transporter activity"/>
    <property type="evidence" value="ECO:0007669"/>
    <property type="project" value="InterPro"/>
</dbReference>
<dbReference type="InterPro" id="IPR005828">
    <property type="entry name" value="MFS_sugar_transport-like"/>
</dbReference>
<dbReference type="EnsemblMetazoa" id="GPAI030829-RA">
    <property type="protein sequence ID" value="GPAI030829-PA"/>
    <property type="gene ID" value="GPAI030829"/>
</dbReference>
<reference evidence="12" key="1">
    <citation type="submission" date="2014-03" db="EMBL/GenBank/DDBJ databases">
        <authorList>
            <person name="Aksoy S."/>
            <person name="Warren W."/>
            <person name="Wilson R.K."/>
        </authorList>
    </citation>
    <scope>NUCLEOTIDE SEQUENCE [LARGE SCALE GENOMIC DNA]</scope>
    <source>
        <strain evidence="12">IAEA</strain>
    </source>
</reference>
<evidence type="ECO:0000256" key="3">
    <source>
        <dbReference type="ARBA" id="ARBA00022475"/>
    </source>
</evidence>
<feature type="region of interest" description="Disordered" evidence="8">
    <location>
        <begin position="485"/>
        <end position="525"/>
    </location>
</feature>
<organism evidence="11 12">
    <name type="scientific">Glossina pallidipes</name>
    <name type="common">Tsetse fly</name>
    <dbReference type="NCBI Taxonomy" id="7398"/>
    <lineage>
        <taxon>Eukaryota</taxon>
        <taxon>Metazoa</taxon>
        <taxon>Ecdysozoa</taxon>
        <taxon>Arthropoda</taxon>
        <taxon>Hexapoda</taxon>
        <taxon>Insecta</taxon>
        <taxon>Pterygota</taxon>
        <taxon>Neoptera</taxon>
        <taxon>Endopterygota</taxon>
        <taxon>Diptera</taxon>
        <taxon>Brachycera</taxon>
        <taxon>Muscomorpha</taxon>
        <taxon>Hippoboscoidea</taxon>
        <taxon>Glossinidae</taxon>
        <taxon>Glossina</taxon>
    </lineage>
</organism>
<evidence type="ECO:0000256" key="7">
    <source>
        <dbReference type="ARBA" id="ARBA00023136"/>
    </source>
</evidence>
<keyword evidence="12" id="KW-1185">Reference proteome</keyword>
<name>A0A1B0A0N7_GLOPL</name>
<evidence type="ECO:0000256" key="9">
    <source>
        <dbReference type="SAM" id="Phobius"/>
    </source>
</evidence>
<feature type="transmembrane region" description="Helical" evidence="9">
    <location>
        <begin position="92"/>
        <end position="111"/>
    </location>
</feature>
<dbReference type="InterPro" id="IPR020846">
    <property type="entry name" value="MFS_dom"/>
</dbReference>
<dbReference type="AlphaFoldDB" id="A0A1B0A0N7"/>
<dbReference type="InterPro" id="IPR050549">
    <property type="entry name" value="MFS_Trehalose_Transporter"/>
</dbReference>
<feature type="transmembrane region" description="Helical" evidence="9">
    <location>
        <begin position="117"/>
        <end position="139"/>
    </location>
</feature>
<evidence type="ECO:0000256" key="5">
    <source>
        <dbReference type="ARBA" id="ARBA00022692"/>
    </source>
</evidence>
<dbReference type="Pfam" id="PF16043">
    <property type="entry name" value="DUF4795"/>
    <property type="match status" value="1"/>
</dbReference>
<feature type="transmembrane region" description="Helical" evidence="9">
    <location>
        <begin position="175"/>
        <end position="193"/>
    </location>
</feature>
<evidence type="ECO:0000313" key="11">
    <source>
        <dbReference type="EnsemblMetazoa" id="GPAI030829-PA"/>
    </source>
</evidence>